<feature type="transmembrane region" description="Helical" evidence="1">
    <location>
        <begin position="12"/>
        <end position="39"/>
    </location>
</feature>
<evidence type="ECO:0000313" key="3">
    <source>
        <dbReference type="EMBL" id="MBD3917387.1"/>
    </source>
</evidence>
<feature type="transmembrane region" description="Helical" evidence="1">
    <location>
        <begin position="59"/>
        <end position="79"/>
    </location>
</feature>
<accession>A0ABR8MN01</accession>
<dbReference type="InterPro" id="IPR006976">
    <property type="entry name" value="VanZ-like"/>
</dbReference>
<evidence type="ECO:0000313" key="4">
    <source>
        <dbReference type="Proteomes" id="UP000609346"/>
    </source>
</evidence>
<dbReference type="Pfam" id="PF04892">
    <property type="entry name" value="VanZ"/>
    <property type="match status" value="1"/>
</dbReference>
<protein>
    <submittedName>
        <fullName evidence="3">VanZ family protein</fullName>
    </submittedName>
</protein>
<gene>
    <name evidence="3" type="ORF">H8B09_01365</name>
</gene>
<name>A0ABR8MN01_9BACL</name>
<comment type="caution">
    <text evidence="3">The sequence shown here is derived from an EMBL/GenBank/DDBJ whole genome shotgun (WGS) entry which is preliminary data.</text>
</comment>
<reference evidence="3 4" key="1">
    <citation type="submission" date="2020-09" db="EMBL/GenBank/DDBJ databases">
        <title>Paenibacillus sp. strain PR3 16S rRNA gene Genome sequencing and assembly.</title>
        <authorList>
            <person name="Kim J."/>
        </authorList>
    </citation>
    <scope>NUCLEOTIDE SEQUENCE [LARGE SCALE GENOMIC DNA]</scope>
    <source>
        <strain evidence="3 4">PR3</strain>
    </source>
</reference>
<proteinExistence type="predicted"/>
<keyword evidence="4" id="KW-1185">Reference proteome</keyword>
<feature type="transmembrane region" description="Helical" evidence="1">
    <location>
        <begin position="86"/>
        <end position="109"/>
    </location>
</feature>
<feature type="transmembrane region" description="Helical" evidence="1">
    <location>
        <begin position="137"/>
        <end position="162"/>
    </location>
</feature>
<organism evidence="3 4">
    <name type="scientific">Paenibacillus terricola</name>
    <dbReference type="NCBI Taxonomy" id="2763503"/>
    <lineage>
        <taxon>Bacteria</taxon>
        <taxon>Bacillati</taxon>
        <taxon>Bacillota</taxon>
        <taxon>Bacilli</taxon>
        <taxon>Bacillales</taxon>
        <taxon>Paenibacillaceae</taxon>
        <taxon>Paenibacillus</taxon>
    </lineage>
</organism>
<dbReference type="EMBL" id="JACXZA010000001">
    <property type="protein sequence ID" value="MBD3917387.1"/>
    <property type="molecule type" value="Genomic_DNA"/>
</dbReference>
<feature type="domain" description="VanZ-like" evidence="2">
    <location>
        <begin position="7"/>
        <end position="129"/>
    </location>
</feature>
<sequence length="306" mass="34386">MIAAITISYTVLILYFIFLAFGRLGTVDHVTGYTFIFLPDSFFRLPGLSDLLHPTLMDLVDLGNIAAFIPFGLLIPLLYRTDFIRFMILFILSILVIETIQALTLLGSFDINDVIQNSLGAAVGFGAYKSGCRYRRIWSNIAAVGIAIAILMLGIWGSFGVVDKAFTQELSEFVAINELQDSTGQPSEGAKLDPFEIGGQKVVPQYNVYSAEGRNIETYTYMLGKGNKELYLYMNYGIPDQEDFRGSITVTVDGQVFLSMSAEDQPHEPDMFGLYLERANKLTITIEGNEKLWDVGFREMEYSWRW</sequence>
<keyword evidence="1" id="KW-0472">Membrane</keyword>
<evidence type="ECO:0000256" key="1">
    <source>
        <dbReference type="SAM" id="Phobius"/>
    </source>
</evidence>
<dbReference type="Proteomes" id="UP000609346">
    <property type="component" value="Unassembled WGS sequence"/>
</dbReference>
<keyword evidence="1" id="KW-1133">Transmembrane helix</keyword>
<keyword evidence="1" id="KW-0812">Transmembrane</keyword>
<evidence type="ECO:0000259" key="2">
    <source>
        <dbReference type="Pfam" id="PF04892"/>
    </source>
</evidence>
<dbReference type="RefSeq" id="WP_191202745.1">
    <property type="nucleotide sequence ID" value="NZ_JACXZA010000001.1"/>
</dbReference>